<accession>A0A067MFK1</accession>
<dbReference type="Proteomes" id="UP000027195">
    <property type="component" value="Unassembled WGS sequence"/>
</dbReference>
<reference evidence="2" key="1">
    <citation type="journal article" date="2014" name="Proc. Natl. Acad. Sci. U.S.A.">
        <title>Extensive sampling of basidiomycete genomes demonstrates inadequacy of the white-rot/brown-rot paradigm for wood decay fungi.</title>
        <authorList>
            <person name="Riley R."/>
            <person name="Salamov A.A."/>
            <person name="Brown D.W."/>
            <person name="Nagy L.G."/>
            <person name="Floudas D."/>
            <person name="Held B.W."/>
            <person name="Levasseur A."/>
            <person name="Lombard V."/>
            <person name="Morin E."/>
            <person name="Otillar R."/>
            <person name="Lindquist E.A."/>
            <person name="Sun H."/>
            <person name="LaButti K.M."/>
            <person name="Schmutz J."/>
            <person name="Jabbour D."/>
            <person name="Luo H."/>
            <person name="Baker S.E."/>
            <person name="Pisabarro A.G."/>
            <person name="Walton J.D."/>
            <person name="Blanchette R.A."/>
            <person name="Henrissat B."/>
            <person name="Martin F."/>
            <person name="Cullen D."/>
            <person name="Hibbett D.S."/>
            <person name="Grigoriev I.V."/>
        </authorList>
    </citation>
    <scope>NUCLEOTIDE SEQUENCE [LARGE SCALE GENOMIC DNA]</scope>
    <source>
        <strain evidence="2">FD-172 SS1</strain>
    </source>
</reference>
<dbReference type="HOGENOM" id="CLU_1474941_0_0_1"/>
<protein>
    <submittedName>
        <fullName evidence="1">Uncharacterized protein</fullName>
    </submittedName>
</protein>
<organism evidence="1 2">
    <name type="scientific">Botryobasidium botryosum (strain FD-172 SS1)</name>
    <dbReference type="NCBI Taxonomy" id="930990"/>
    <lineage>
        <taxon>Eukaryota</taxon>
        <taxon>Fungi</taxon>
        <taxon>Dikarya</taxon>
        <taxon>Basidiomycota</taxon>
        <taxon>Agaricomycotina</taxon>
        <taxon>Agaricomycetes</taxon>
        <taxon>Cantharellales</taxon>
        <taxon>Botryobasidiaceae</taxon>
        <taxon>Botryobasidium</taxon>
    </lineage>
</organism>
<evidence type="ECO:0000313" key="1">
    <source>
        <dbReference type="EMBL" id="KDQ13480.1"/>
    </source>
</evidence>
<sequence length="183" mass="20814">MHIATRILYTEVSIQPFSVHHRRKLEEPLVQILWMYPRACRRRTDAVSTKAKVHHLNPMSSIELDDSAAWYLAVLEEVVDPYHEPIQIPGALYAVSKSKGGYEPMPVGNPVDFHSGKEHSARPQSHSIGTAASLPPSFLVCLSEFSQRRNRRLPITFSSGLPTRSLCRRHRNSLTIWQHTLTI</sequence>
<dbReference type="EMBL" id="KL198043">
    <property type="protein sequence ID" value="KDQ13480.1"/>
    <property type="molecule type" value="Genomic_DNA"/>
</dbReference>
<dbReference type="InParanoid" id="A0A067MFK1"/>
<name>A0A067MFK1_BOTB1</name>
<proteinExistence type="predicted"/>
<keyword evidence="2" id="KW-1185">Reference proteome</keyword>
<evidence type="ECO:0000313" key="2">
    <source>
        <dbReference type="Proteomes" id="UP000027195"/>
    </source>
</evidence>
<gene>
    <name evidence="1" type="ORF">BOTBODRAFT_368914</name>
</gene>
<dbReference type="AlphaFoldDB" id="A0A067MFK1"/>